<proteinExistence type="predicted"/>
<feature type="domain" description="WCX" evidence="2">
    <location>
        <begin position="220"/>
        <end position="295"/>
    </location>
</feature>
<dbReference type="STRING" id="1602171.ST44_00810"/>
<dbReference type="AlphaFoldDB" id="A0A0D0I8E6"/>
<evidence type="ECO:0000259" key="2">
    <source>
        <dbReference type="Pfam" id="PF25583"/>
    </source>
</evidence>
<dbReference type="RefSeq" id="WP_042517270.1">
    <property type="nucleotide sequence ID" value="NZ_JXQK01000010.1"/>
</dbReference>
<feature type="domain" description="WYL" evidence="1">
    <location>
        <begin position="121"/>
        <end position="186"/>
    </location>
</feature>
<dbReference type="InterPro" id="IPR026881">
    <property type="entry name" value="WYL_dom"/>
</dbReference>
<dbReference type="PANTHER" id="PTHR34580">
    <property type="match status" value="1"/>
</dbReference>
<name>A0A0D0I8E6_9BACT</name>
<organism evidence="3 4">
    <name type="scientific">Prevotella pectinovora</name>
    <dbReference type="NCBI Taxonomy" id="1602169"/>
    <lineage>
        <taxon>Bacteria</taxon>
        <taxon>Pseudomonadati</taxon>
        <taxon>Bacteroidota</taxon>
        <taxon>Bacteroidia</taxon>
        <taxon>Bacteroidales</taxon>
        <taxon>Prevotellaceae</taxon>
        <taxon>Prevotella</taxon>
    </lineage>
</organism>
<dbReference type="Pfam" id="PF13280">
    <property type="entry name" value="WYL"/>
    <property type="match status" value="1"/>
</dbReference>
<dbReference type="InterPro" id="IPR057727">
    <property type="entry name" value="WCX_dom"/>
</dbReference>
<gene>
    <name evidence="3" type="ORF">ST44_00810</name>
</gene>
<dbReference type="EMBL" id="JXQK01000010">
    <property type="protein sequence ID" value="KIP64858.1"/>
    <property type="molecule type" value="Genomic_DNA"/>
</dbReference>
<evidence type="ECO:0008006" key="5">
    <source>
        <dbReference type="Google" id="ProtNLM"/>
    </source>
</evidence>
<comment type="caution">
    <text evidence="3">The sequence shown here is derived from an EMBL/GenBank/DDBJ whole genome shotgun (WGS) entry which is preliminary data.</text>
</comment>
<evidence type="ECO:0000313" key="4">
    <source>
        <dbReference type="Proteomes" id="UP000032046"/>
    </source>
</evidence>
<keyword evidence="4" id="KW-1185">Reference proteome</keyword>
<dbReference type="Proteomes" id="UP000032046">
    <property type="component" value="Unassembled WGS sequence"/>
</dbReference>
<evidence type="ECO:0000313" key="3">
    <source>
        <dbReference type="EMBL" id="KIP64858.1"/>
    </source>
</evidence>
<dbReference type="InterPro" id="IPR051534">
    <property type="entry name" value="CBASS_pafABC_assoc_protein"/>
</dbReference>
<evidence type="ECO:0000259" key="1">
    <source>
        <dbReference type="Pfam" id="PF13280"/>
    </source>
</evidence>
<reference evidence="3 4" key="1">
    <citation type="submission" date="2015-01" db="EMBL/GenBank/DDBJ databases">
        <title>Comparative genomics of non-oral Prevotella species.</title>
        <authorList>
            <person name="Accetto T."/>
            <person name="Nograsek B."/>
            <person name="Avgustin G."/>
        </authorList>
    </citation>
    <scope>NUCLEOTIDE SEQUENCE [LARGE SCALE GENOMIC DNA]</scope>
    <source>
        <strain evidence="3 4">P5-119</strain>
    </source>
</reference>
<dbReference type="PANTHER" id="PTHR34580:SF9">
    <property type="entry name" value="SLL5097 PROTEIN"/>
    <property type="match status" value="1"/>
</dbReference>
<dbReference type="PROSITE" id="PS52050">
    <property type="entry name" value="WYL"/>
    <property type="match status" value="1"/>
</dbReference>
<accession>A0A0D0I8E6</accession>
<protein>
    <recommendedName>
        <fullName evidence="5">WYL domain-containing protein</fullName>
    </recommendedName>
</protein>
<sequence>MISKTYLRYIWLLDTVKRSKYPLTFEDIAKRWEGSPYAYMGGLPIRTFHEHRKGIEEMFGVIIECDKSKGYIYYIKNPEVLIQNPYAQLLLRKYSVPQDFTTFNMMRDRILLEEIPHGTGYFDSVVESMRTNTELIIDYQRYEGQRETLMMQPYSMKVYNRRWYVLGYIKEKESIRHLALERFLDLHTTTNKFEFPKDFIPRKYYDNVVGIYVNEDLPVVNLKIRVYGVQMEYMRMLPLHKSQSEVKSRYGEFAEFTYRVCLTPELKSKILAMGPNVEVLEPLEYREEIMSQISASLDRYMKKE</sequence>
<dbReference type="Pfam" id="PF25583">
    <property type="entry name" value="WCX"/>
    <property type="match status" value="1"/>
</dbReference>